<organism evidence="11 12">
    <name type="scientific">Meloidogyne incognita</name>
    <name type="common">Southern root-knot nematode worm</name>
    <name type="synonym">Oxyuris incognita</name>
    <dbReference type="NCBI Taxonomy" id="6306"/>
    <lineage>
        <taxon>Eukaryota</taxon>
        <taxon>Metazoa</taxon>
        <taxon>Ecdysozoa</taxon>
        <taxon>Nematoda</taxon>
        <taxon>Chromadorea</taxon>
        <taxon>Rhabditida</taxon>
        <taxon>Tylenchina</taxon>
        <taxon>Tylenchomorpha</taxon>
        <taxon>Tylenchoidea</taxon>
        <taxon>Meloidogynidae</taxon>
        <taxon>Meloidogyninae</taxon>
        <taxon>Meloidogyne</taxon>
        <taxon>Meloidogyne incognita group</taxon>
    </lineage>
</organism>
<dbReference type="InterPro" id="IPR011009">
    <property type="entry name" value="Kinase-like_dom_sf"/>
</dbReference>
<dbReference type="AlphaFoldDB" id="A0A914MNA3"/>
<name>A0A914MNA3_MELIC</name>
<proteinExistence type="inferred from homology"/>
<evidence type="ECO:0000256" key="8">
    <source>
        <dbReference type="PROSITE-ProRule" id="PRU10141"/>
    </source>
</evidence>
<feature type="binding site" evidence="8">
    <location>
        <position position="146"/>
    </location>
    <ligand>
        <name>ATP</name>
        <dbReference type="ChEBI" id="CHEBI:30616"/>
    </ligand>
</feature>
<sequence length="546" mass="62238">MFFFDEDRDDGQQMDVKNNNNNSQIYHDFAIPQFNSRGGMVATAAIKDDQIVSLEELQNRKPSQNFADYNSFNTTCPPVDSSDVNMRFDIGYNNSHQQRGNNYQQKAKKWHFNDYYRLVDDHLGSGAYASVKTAINLASGEEYAVKVVNKHKHGHTRSRIMREVQIFKLCRNHPNIVQLVEWFEDDSSFYMVFEKMRGGPLLNHIQRKVCFTEQEASLVTRDIANALKFLHDRGIAHRDVKPENILCTEVDKISPVKLCDLDLASKPFDATTTPGRMRPVQSEPDLASPVGSAEFMAPEVVDAFVGEALKYDKRCDMWSLGVIIYIMLCGYPPFYGECEKENCGWDQGESCSDCQENLFHRIQGGYFDFPDEEWKHISDSAKDLICHLLVRNVRQRYTADEVLTHPWVTRGAPKTPLQTATNLSRNDSARDVHQMNEHFLMMNRISPMIARLSSRLNVAAAVEAGSVVVVPGGGVVNNLNNNNNNINNTNNNNNLHHQYPPPLQQPPHHQPLQLHGQFAHHHPHHHHPSPPISLPHQHLMITMKNN</sequence>
<dbReference type="PROSITE" id="PS00107">
    <property type="entry name" value="PROTEIN_KINASE_ATP"/>
    <property type="match status" value="1"/>
</dbReference>
<dbReference type="Gene3D" id="3.30.200.20">
    <property type="entry name" value="Phosphorylase Kinase, domain 1"/>
    <property type="match status" value="1"/>
</dbReference>
<feature type="region of interest" description="Disordered" evidence="9">
    <location>
        <begin position="481"/>
        <end position="511"/>
    </location>
</feature>
<evidence type="ECO:0000313" key="11">
    <source>
        <dbReference type="Proteomes" id="UP000887563"/>
    </source>
</evidence>
<accession>A0A914MNA3</accession>
<dbReference type="SUPFAM" id="SSF56112">
    <property type="entry name" value="Protein kinase-like (PK-like)"/>
    <property type="match status" value="1"/>
</dbReference>
<evidence type="ECO:0000256" key="1">
    <source>
        <dbReference type="ARBA" id="ARBA00001946"/>
    </source>
</evidence>
<evidence type="ECO:0000256" key="9">
    <source>
        <dbReference type="SAM" id="MobiDB-lite"/>
    </source>
</evidence>
<evidence type="ECO:0000256" key="6">
    <source>
        <dbReference type="ARBA" id="ARBA00022777"/>
    </source>
</evidence>
<feature type="compositionally biased region" description="Pro residues" evidence="9">
    <location>
        <begin position="499"/>
        <end position="509"/>
    </location>
</feature>
<dbReference type="Proteomes" id="UP000887563">
    <property type="component" value="Unplaced"/>
</dbReference>
<keyword evidence="6" id="KW-0418">Kinase</keyword>
<dbReference type="SMART" id="SM00220">
    <property type="entry name" value="S_TKc"/>
    <property type="match status" value="1"/>
</dbReference>
<protein>
    <submittedName>
        <fullName evidence="12">Protein kinase domain-containing protein</fullName>
    </submittedName>
</protein>
<dbReference type="InterPro" id="IPR000719">
    <property type="entry name" value="Prot_kinase_dom"/>
</dbReference>
<keyword evidence="4" id="KW-0808">Transferase</keyword>
<dbReference type="InterPro" id="IPR017441">
    <property type="entry name" value="Protein_kinase_ATP_BS"/>
</dbReference>
<evidence type="ECO:0000256" key="7">
    <source>
        <dbReference type="ARBA" id="ARBA00022840"/>
    </source>
</evidence>
<keyword evidence="7 8" id="KW-0067">ATP-binding</keyword>
<comment type="cofactor">
    <cofactor evidence="1">
        <name>Mg(2+)</name>
        <dbReference type="ChEBI" id="CHEBI:18420"/>
    </cofactor>
</comment>
<evidence type="ECO:0000256" key="4">
    <source>
        <dbReference type="ARBA" id="ARBA00022679"/>
    </source>
</evidence>
<evidence type="ECO:0000256" key="2">
    <source>
        <dbReference type="ARBA" id="ARBA00006692"/>
    </source>
</evidence>
<keyword evidence="5 8" id="KW-0547">Nucleotide-binding</keyword>
<dbReference type="WBParaSite" id="Minc3s02262g29135">
    <property type="protein sequence ID" value="Minc3s02262g29135"/>
    <property type="gene ID" value="Minc3s02262g29135"/>
</dbReference>
<evidence type="ECO:0000259" key="10">
    <source>
        <dbReference type="PROSITE" id="PS50011"/>
    </source>
</evidence>
<dbReference type="GO" id="GO:0004674">
    <property type="term" value="F:protein serine/threonine kinase activity"/>
    <property type="evidence" value="ECO:0007669"/>
    <property type="project" value="UniProtKB-KW"/>
</dbReference>
<dbReference type="GO" id="GO:0005524">
    <property type="term" value="F:ATP binding"/>
    <property type="evidence" value="ECO:0007669"/>
    <property type="project" value="UniProtKB-UniRule"/>
</dbReference>
<evidence type="ECO:0000256" key="5">
    <source>
        <dbReference type="ARBA" id="ARBA00022741"/>
    </source>
</evidence>
<evidence type="ECO:0000256" key="3">
    <source>
        <dbReference type="ARBA" id="ARBA00022527"/>
    </source>
</evidence>
<reference evidence="12" key="1">
    <citation type="submission" date="2022-11" db="UniProtKB">
        <authorList>
            <consortium name="WormBaseParasite"/>
        </authorList>
    </citation>
    <scope>IDENTIFICATION</scope>
</reference>
<keyword evidence="11" id="KW-1185">Reference proteome</keyword>
<dbReference type="Gene3D" id="1.10.510.10">
    <property type="entry name" value="Transferase(Phosphotransferase) domain 1"/>
    <property type="match status" value="1"/>
</dbReference>
<evidence type="ECO:0000313" key="12">
    <source>
        <dbReference type="WBParaSite" id="Minc3s02262g29135"/>
    </source>
</evidence>
<dbReference type="Pfam" id="PF00069">
    <property type="entry name" value="Pkinase"/>
    <property type="match status" value="1"/>
</dbReference>
<dbReference type="FunFam" id="3.30.200.20:FF:000906">
    <property type="entry name" value="CRE-MNK-1 protein"/>
    <property type="match status" value="1"/>
</dbReference>
<dbReference type="InterPro" id="IPR050205">
    <property type="entry name" value="CDPK_Ser/Thr_kinases"/>
</dbReference>
<dbReference type="InterPro" id="IPR008271">
    <property type="entry name" value="Ser/Thr_kinase_AS"/>
</dbReference>
<feature type="region of interest" description="Disordered" evidence="9">
    <location>
        <begin position="1"/>
        <end position="20"/>
    </location>
</feature>
<dbReference type="PANTHER" id="PTHR24349">
    <property type="entry name" value="SERINE/THREONINE-PROTEIN KINASE"/>
    <property type="match status" value="1"/>
</dbReference>
<feature type="domain" description="Protein kinase" evidence="10">
    <location>
        <begin position="117"/>
        <end position="408"/>
    </location>
</feature>
<dbReference type="PROSITE" id="PS50011">
    <property type="entry name" value="PROTEIN_KINASE_DOM"/>
    <property type="match status" value="1"/>
</dbReference>
<dbReference type="PROSITE" id="PS00108">
    <property type="entry name" value="PROTEIN_KINASE_ST"/>
    <property type="match status" value="1"/>
</dbReference>
<keyword evidence="3" id="KW-0723">Serine/threonine-protein kinase</keyword>
<feature type="compositionally biased region" description="Low complexity" evidence="9">
    <location>
        <begin position="481"/>
        <end position="498"/>
    </location>
</feature>
<comment type="similarity">
    <text evidence="2">Belongs to the protein kinase superfamily. CAMK Ser/Thr protein kinase family.</text>
</comment>
<dbReference type="FunFam" id="1.10.510.10:FF:000571">
    <property type="entry name" value="Maternal embryonic leucine zipper kinase"/>
    <property type="match status" value="1"/>
</dbReference>